<accession>A0A2K8SMN0</accession>
<name>A0A2K8SMN0_9NOSO</name>
<proteinExistence type="predicted"/>
<dbReference type="KEGG" id="nfl:COO91_01984"/>
<organism evidence="1 2">
    <name type="scientific">Nostoc flagelliforme CCNUN1</name>
    <dbReference type="NCBI Taxonomy" id="2038116"/>
    <lineage>
        <taxon>Bacteria</taxon>
        <taxon>Bacillati</taxon>
        <taxon>Cyanobacteriota</taxon>
        <taxon>Cyanophyceae</taxon>
        <taxon>Nostocales</taxon>
        <taxon>Nostocaceae</taxon>
        <taxon>Nostoc</taxon>
    </lineage>
</organism>
<evidence type="ECO:0000313" key="1">
    <source>
        <dbReference type="EMBL" id="AUB36085.1"/>
    </source>
</evidence>
<evidence type="ECO:0000313" key="2">
    <source>
        <dbReference type="Proteomes" id="UP000232003"/>
    </source>
</evidence>
<evidence type="ECO:0008006" key="3">
    <source>
        <dbReference type="Google" id="ProtNLM"/>
    </source>
</evidence>
<reference evidence="1 2" key="1">
    <citation type="submission" date="2017-11" db="EMBL/GenBank/DDBJ databases">
        <title>Complete genome of a free-living desiccation-tolerant cyanobacterium and its photosynthetic adaptation to extreme terrestrial habitat.</title>
        <authorList>
            <person name="Shang J."/>
        </authorList>
    </citation>
    <scope>NUCLEOTIDE SEQUENCE [LARGE SCALE GENOMIC DNA]</scope>
    <source>
        <strain evidence="1 2">CCNUN1</strain>
    </source>
</reference>
<dbReference type="EMBL" id="CP024785">
    <property type="protein sequence ID" value="AUB36085.1"/>
    <property type="molecule type" value="Genomic_DNA"/>
</dbReference>
<dbReference type="Proteomes" id="UP000232003">
    <property type="component" value="Chromosome"/>
</dbReference>
<sequence length="195" mass="22343">MNELDQKLLDESGDMLLHPIAFYDELDRTELRIWCSHRGRYTLPTVELVAWLREVIGRRTCIEIAAGKGDLARHLGIKATDSYMQEIPLIKGIYEKARQATTNPPADVERLEASEAIAKYRPQVVLGSWVSGQSLATVAGVDEEYVVSHSDYIHIGNRGTHEQKSLREMPHEEYVFPFITRAKNPNENVIWVWRK</sequence>
<protein>
    <recommendedName>
        <fullName evidence="3">SAM-dependent methyltransferase</fullName>
    </recommendedName>
</protein>
<dbReference type="AlphaFoldDB" id="A0A2K8SMN0"/>
<keyword evidence="2" id="KW-1185">Reference proteome</keyword>
<gene>
    <name evidence="1" type="ORF">COO91_01984</name>
</gene>